<keyword evidence="2" id="KW-1185">Reference proteome</keyword>
<comment type="caution">
    <text evidence="1">The sequence shown here is derived from an EMBL/GenBank/DDBJ whole genome shotgun (WGS) entry which is preliminary data.</text>
</comment>
<evidence type="ECO:0000313" key="1">
    <source>
        <dbReference type="EMBL" id="KAI5674645.1"/>
    </source>
</evidence>
<reference evidence="2" key="1">
    <citation type="journal article" date="2023" name="Nat. Plants">
        <title>Single-cell RNA sequencing provides a high-resolution roadmap for understanding the multicellular compartmentation of specialized metabolism.</title>
        <authorList>
            <person name="Sun S."/>
            <person name="Shen X."/>
            <person name="Li Y."/>
            <person name="Li Y."/>
            <person name="Wang S."/>
            <person name="Li R."/>
            <person name="Zhang H."/>
            <person name="Shen G."/>
            <person name="Guo B."/>
            <person name="Wei J."/>
            <person name="Xu J."/>
            <person name="St-Pierre B."/>
            <person name="Chen S."/>
            <person name="Sun C."/>
        </authorList>
    </citation>
    <scope>NUCLEOTIDE SEQUENCE [LARGE SCALE GENOMIC DNA]</scope>
</reference>
<organism evidence="1 2">
    <name type="scientific">Catharanthus roseus</name>
    <name type="common">Madagascar periwinkle</name>
    <name type="synonym">Vinca rosea</name>
    <dbReference type="NCBI Taxonomy" id="4058"/>
    <lineage>
        <taxon>Eukaryota</taxon>
        <taxon>Viridiplantae</taxon>
        <taxon>Streptophyta</taxon>
        <taxon>Embryophyta</taxon>
        <taxon>Tracheophyta</taxon>
        <taxon>Spermatophyta</taxon>
        <taxon>Magnoliopsida</taxon>
        <taxon>eudicotyledons</taxon>
        <taxon>Gunneridae</taxon>
        <taxon>Pentapetalae</taxon>
        <taxon>asterids</taxon>
        <taxon>lamiids</taxon>
        <taxon>Gentianales</taxon>
        <taxon>Apocynaceae</taxon>
        <taxon>Rauvolfioideae</taxon>
        <taxon>Vinceae</taxon>
        <taxon>Catharanthinae</taxon>
        <taxon>Catharanthus</taxon>
    </lineage>
</organism>
<sequence length="415" mass="45878">MKSKRPNQSLKFHLSHFSSSFHQNYSQRASSSSQLSQIQSLIHLFGYQQRRPMSISPSFRLISSKFPNSVLRHINSPNSETLNISSFYSSTPAKLFFSRPITIQRVSTKTVLSSPSAASSSSTLQPIEELPPKLQEIIKLFQAVEEPKAKYEQLLFYGKNLKPLDAQFKTSENKVQGCVSQVWVRAYRDSDKNVIFEADSDSVLTKGLAALLVQGLSGRPVEEIVRVSPDFVVLLGLQQSLTPSRNNGFLNMLKLMQKKALQLFIEAEKDAGHDDGLAQGPAKSSNLDLKGDGGNEDLKSGVKSEKGSEDLKSDSGNGVALGNRGLRIRQKLEAELKPIELEVEDISYQHAGHAGVRGSSDGETHFNLKVVSGQFEGKSLVKRHRMIYQLLQDELQNGLHALSIVAKTPSEVDSR</sequence>
<dbReference type="EMBL" id="CM044703">
    <property type="protein sequence ID" value="KAI5674645.1"/>
    <property type="molecule type" value="Genomic_DNA"/>
</dbReference>
<accession>A0ACC0BPQ5</accession>
<name>A0ACC0BPQ5_CATRO</name>
<evidence type="ECO:0000313" key="2">
    <source>
        <dbReference type="Proteomes" id="UP001060085"/>
    </source>
</evidence>
<proteinExistence type="predicted"/>
<dbReference type="Proteomes" id="UP001060085">
    <property type="component" value="Linkage Group LG03"/>
</dbReference>
<protein>
    <submittedName>
        <fullName evidence="1">Uncharacterized protein</fullName>
    </submittedName>
</protein>
<gene>
    <name evidence="1" type="ORF">M9H77_15009</name>
</gene>